<keyword evidence="8" id="KW-1185">Reference proteome</keyword>
<feature type="transmembrane region" description="Helical" evidence="5">
    <location>
        <begin position="209"/>
        <end position="227"/>
    </location>
</feature>
<dbReference type="InterPro" id="IPR001902">
    <property type="entry name" value="SLC26A/SulP_fam"/>
</dbReference>
<evidence type="ECO:0000256" key="5">
    <source>
        <dbReference type="SAM" id="Phobius"/>
    </source>
</evidence>
<evidence type="ECO:0000256" key="1">
    <source>
        <dbReference type="ARBA" id="ARBA00004141"/>
    </source>
</evidence>
<proteinExistence type="predicted"/>
<evidence type="ECO:0000256" key="2">
    <source>
        <dbReference type="ARBA" id="ARBA00022692"/>
    </source>
</evidence>
<feature type="transmembrane region" description="Helical" evidence="5">
    <location>
        <begin position="128"/>
        <end position="148"/>
    </location>
</feature>
<sequence length="535" mass="57828">MNSKIKKFIPADGLAGLKENFSSDAISGFIVFLLALPLSLGIAKASEFPPIMGLITAIIGGLLVSFISGSRLTIKGPAAGLIVIVASAVAEFGKGDPILGWKLALGAMVIAGFVQILFGVLKLGKLADFFPLSAIHGMLAAIGIIIIAKQIPVLLNDNPSLAKGKGPLELLANIPNFIMNLDYKATIIGVVSLSIMLGWPYIKNKYIKMFPAPLVVLLFAIPAELYMDFAHTEPAYSLVKIGNLVDNININASFAGISEIGLFIKFVIMFALVGTLESLLTVKAIDLIDPFKRKSNTNKDLIAVGIGNVFAAFLGGLPMIAEVARSSSNVNNGGKTRWANFFHGFFILAFLLVASPLLQMIPNAALAAMLVTVGIKLAHPKEFIHTFEIGKEQLAIFLVTIFFTLFEDLLVGIAAGMILNMIIHLFHGTPISSFFKAPTEVSFEGNDYYVKISKAAIFTNFLGIKRKLEEIPYGFNVTINLEKTKIVDNSVMENLDHFIHDYESNGGKVIVKGLDNHKAFSSHPKSSRKNLNFNS</sequence>
<dbReference type="PANTHER" id="PTHR11814">
    <property type="entry name" value="SULFATE TRANSPORTER"/>
    <property type="match status" value="1"/>
</dbReference>
<dbReference type="RefSeq" id="WP_229330660.1">
    <property type="nucleotide sequence ID" value="NZ_AP025183.1"/>
</dbReference>
<keyword evidence="2 5" id="KW-0812">Transmembrane</keyword>
<keyword evidence="3 5" id="KW-1133">Transmembrane helix</keyword>
<comment type="subcellular location">
    <subcellularLocation>
        <location evidence="1">Membrane</location>
        <topology evidence="1">Multi-pass membrane protein</topology>
    </subcellularLocation>
</comment>
<feature type="transmembrane region" description="Helical" evidence="5">
    <location>
        <begin position="48"/>
        <end position="67"/>
    </location>
</feature>
<feature type="transmembrane region" description="Helical" evidence="5">
    <location>
        <begin position="301"/>
        <end position="321"/>
    </location>
</feature>
<feature type="transmembrane region" description="Helical" evidence="5">
    <location>
        <begin position="21"/>
        <end position="42"/>
    </location>
</feature>
<feature type="transmembrane region" description="Helical" evidence="5">
    <location>
        <begin position="341"/>
        <end position="373"/>
    </location>
</feature>
<feature type="transmembrane region" description="Helical" evidence="5">
    <location>
        <begin position="260"/>
        <end position="280"/>
    </location>
</feature>
<name>A0ABM7UZR1_9FLAO</name>
<organism evidence="7 8">
    <name type="scientific">Flavobacterium ammonificans</name>
    <dbReference type="NCBI Taxonomy" id="1751056"/>
    <lineage>
        <taxon>Bacteria</taxon>
        <taxon>Pseudomonadati</taxon>
        <taxon>Bacteroidota</taxon>
        <taxon>Flavobacteriia</taxon>
        <taxon>Flavobacteriales</taxon>
        <taxon>Flavobacteriaceae</taxon>
        <taxon>Flavobacterium</taxon>
    </lineage>
</organism>
<evidence type="ECO:0000259" key="6">
    <source>
        <dbReference type="Pfam" id="PF00916"/>
    </source>
</evidence>
<evidence type="ECO:0000256" key="4">
    <source>
        <dbReference type="ARBA" id="ARBA00023136"/>
    </source>
</evidence>
<accession>A0ABM7UZR1</accession>
<feature type="transmembrane region" description="Helical" evidence="5">
    <location>
        <begin position="99"/>
        <end position="121"/>
    </location>
</feature>
<evidence type="ECO:0000313" key="7">
    <source>
        <dbReference type="EMBL" id="BDB52068.1"/>
    </source>
</evidence>
<reference evidence="7 8" key="1">
    <citation type="journal article" date="2022" name="Int. J. Syst. Evol. Microbiol.">
        <title>Flavobacterium ammonificans sp. nov. and Flavobacterium ammoniigenes sp. nov., ammonifying bacteria isolated from surface river water.</title>
        <authorList>
            <person name="Watanabe K."/>
            <person name="Kitamura T."/>
            <person name="Ogata Y."/>
            <person name="Shindo C."/>
            <person name="Suda W."/>
        </authorList>
    </citation>
    <scope>NUCLEOTIDE SEQUENCE [LARGE SCALE GENOMIC DNA]</scope>
    <source>
        <strain evidence="7 8">GENT11</strain>
    </source>
</reference>
<dbReference type="Proteomes" id="UP001319865">
    <property type="component" value="Chromosome"/>
</dbReference>
<evidence type="ECO:0000256" key="3">
    <source>
        <dbReference type="ARBA" id="ARBA00022989"/>
    </source>
</evidence>
<feature type="domain" description="SLC26A/SulP transporter" evidence="6">
    <location>
        <begin position="21"/>
        <end position="400"/>
    </location>
</feature>
<keyword evidence="4 5" id="KW-0472">Membrane</keyword>
<reference evidence="7 8" key="2">
    <citation type="journal article" date="2022" name="Microorganisms">
        <title>Complete Genome Sequences of Two Flavobacterium ammonificans Strains and a Flavobacterium ammoniigenes Strain of Ammonifying Bacterioplankton Isolated from Surface River Water.</title>
        <authorList>
            <person name="Suda W."/>
            <person name="Ogata Y."/>
            <person name="Shindo C."/>
            <person name="Watanabe K."/>
        </authorList>
    </citation>
    <scope>NUCLEOTIDE SEQUENCE [LARGE SCALE GENOMIC DNA]</scope>
    <source>
        <strain evidence="7 8">GENT11</strain>
    </source>
</reference>
<feature type="transmembrane region" description="Helical" evidence="5">
    <location>
        <begin position="74"/>
        <end position="93"/>
    </location>
</feature>
<dbReference type="InterPro" id="IPR011547">
    <property type="entry name" value="SLC26A/SulP_dom"/>
</dbReference>
<feature type="transmembrane region" description="Helical" evidence="5">
    <location>
        <begin position="394"/>
        <end position="423"/>
    </location>
</feature>
<dbReference type="Pfam" id="PF00916">
    <property type="entry name" value="Sulfate_transp"/>
    <property type="match status" value="1"/>
</dbReference>
<dbReference type="EMBL" id="AP025183">
    <property type="protein sequence ID" value="BDB52068.1"/>
    <property type="molecule type" value="Genomic_DNA"/>
</dbReference>
<feature type="transmembrane region" description="Helical" evidence="5">
    <location>
        <begin position="183"/>
        <end position="202"/>
    </location>
</feature>
<evidence type="ECO:0000313" key="8">
    <source>
        <dbReference type="Proteomes" id="UP001319865"/>
    </source>
</evidence>
<protein>
    <submittedName>
        <fullName evidence="7">Sulfate transporter</fullName>
    </submittedName>
</protein>
<gene>
    <name evidence="7" type="ORF">GENT11_03800</name>
</gene>